<dbReference type="HOGENOM" id="CLU_048802_3_0_1"/>
<dbReference type="KEGG" id="ndi:NDAI_0E00760"/>
<evidence type="ECO:0000256" key="9">
    <source>
        <dbReference type="RuleBase" id="RU368027"/>
    </source>
</evidence>
<feature type="compositionally biased region" description="Basic and acidic residues" evidence="10">
    <location>
        <begin position="98"/>
        <end position="110"/>
    </location>
</feature>
<keyword evidence="5" id="KW-0175">Coiled coil</keyword>
<dbReference type="OMA" id="HMKSKQR"/>
<gene>
    <name evidence="11" type="primary">NDAI0E00760</name>
    <name evidence="11" type="ordered locus">NDAI_0E00760</name>
</gene>
<evidence type="ECO:0000256" key="8">
    <source>
        <dbReference type="ARBA" id="ARBA00025053"/>
    </source>
</evidence>
<dbReference type="PANTHER" id="PTHR21738:SF0">
    <property type="entry name" value="RIBOSOMAL RNA PROCESSING PROTEIN 36 HOMOLOG"/>
    <property type="match status" value="1"/>
</dbReference>
<keyword evidence="6 9" id="KW-0539">Nucleus</keyword>
<comment type="subcellular location">
    <subcellularLocation>
        <location evidence="1 9">Nucleus</location>
        <location evidence="1 9">Nucleolus</location>
    </subcellularLocation>
</comment>
<name>G0WAX2_NAUDC</name>
<evidence type="ECO:0000256" key="5">
    <source>
        <dbReference type="ARBA" id="ARBA00023054"/>
    </source>
</evidence>
<feature type="compositionally biased region" description="Polar residues" evidence="10">
    <location>
        <begin position="87"/>
        <end position="97"/>
    </location>
</feature>
<feature type="compositionally biased region" description="Basic residues" evidence="10">
    <location>
        <begin position="142"/>
        <end position="155"/>
    </location>
</feature>
<evidence type="ECO:0000256" key="4">
    <source>
        <dbReference type="ARBA" id="ARBA00022552"/>
    </source>
</evidence>
<evidence type="ECO:0000256" key="6">
    <source>
        <dbReference type="ARBA" id="ARBA00023242"/>
    </source>
</evidence>
<keyword evidence="3 9" id="KW-0690">Ribosome biogenesis</keyword>
<feature type="compositionally biased region" description="Acidic residues" evidence="10">
    <location>
        <begin position="13"/>
        <end position="23"/>
    </location>
</feature>
<evidence type="ECO:0000256" key="1">
    <source>
        <dbReference type="ARBA" id="ARBA00004604"/>
    </source>
</evidence>
<comment type="function">
    <text evidence="8 9">Component of the 90S pre-ribosome involved in the maturation of rRNAs. Required for early cleavages of the pre-RNAs in the 40S ribosomal subunit maturation pathway.</text>
</comment>
<dbReference type="AlphaFoldDB" id="G0WAX2"/>
<dbReference type="GO" id="GO:0030686">
    <property type="term" value="C:90S preribosome"/>
    <property type="evidence" value="ECO:0007669"/>
    <property type="project" value="EnsemblFungi"/>
</dbReference>
<evidence type="ECO:0000256" key="10">
    <source>
        <dbReference type="SAM" id="MobiDB-lite"/>
    </source>
</evidence>
<evidence type="ECO:0000256" key="2">
    <source>
        <dbReference type="ARBA" id="ARBA00009418"/>
    </source>
</evidence>
<comment type="similarity">
    <text evidence="2 9">Belongs to the RRP36 family.</text>
</comment>
<accession>G0WAX2</accession>
<dbReference type="STRING" id="1071378.G0WAX2"/>
<reference evidence="11 12" key="1">
    <citation type="journal article" date="2011" name="Proc. Natl. Acad. Sci. U.S.A.">
        <title>Evolutionary erosion of yeast sex chromosomes by mating-type switching accidents.</title>
        <authorList>
            <person name="Gordon J.L."/>
            <person name="Armisen D."/>
            <person name="Proux-Wera E."/>
            <person name="Oheigeartaigh S.S."/>
            <person name="Byrne K.P."/>
            <person name="Wolfe K.H."/>
        </authorList>
    </citation>
    <scope>NUCLEOTIDE SEQUENCE [LARGE SCALE GENOMIC DNA]</scope>
    <source>
        <strain evidence="12">ATCC 10597 / BCRC 20456 / CBS 421 / NBRC 0211 / NRRL Y-12639</strain>
    </source>
</reference>
<proteinExistence type="inferred from homology"/>
<feature type="compositionally biased region" description="Acidic residues" evidence="10">
    <location>
        <begin position="111"/>
        <end position="137"/>
    </location>
</feature>
<evidence type="ECO:0000313" key="12">
    <source>
        <dbReference type="Proteomes" id="UP000000689"/>
    </source>
</evidence>
<keyword evidence="7 9" id="KW-0687">Ribonucleoprotein</keyword>
<dbReference type="EMBL" id="HE580271">
    <property type="protein sequence ID" value="CCD24892.1"/>
    <property type="molecule type" value="Genomic_DNA"/>
</dbReference>
<dbReference type="GeneID" id="11498610"/>
<dbReference type="PANTHER" id="PTHR21738">
    <property type="entry name" value="RIBOSOMAL RNA PROCESSING PROTEIN 36 HOMOLOG"/>
    <property type="match status" value="1"/>
</dbReference>
<dbReference type="OrthoDB" id="448446at2759"/>
<evidence type="ECO:0000256" key="7">
    <source>
        <dbReference type="ARBA" id="ARBA00023274"/>
    </source>
</evidence>
<keyword evidence="4 9" id="KW-0698">rRNA processing</keyword>
<sequence length="334" mass="39792">MSYYFKNLKPEYESEEEGDDDNNLESILSRRISKVDDATNGESSEEDEMKTISFSSLKKADQIMMEEEAKESKLSKKNKMKNSKLSTIKNNDTTSTRNESEATKKKYKEESFDEDSESDSDDEGAFFEEEEDNDDEQQNNKINKKQSKGKKKGKHAPIESSSKKRLSKRGVREIPGLNIPKTQNSNLYQDIRFDKSTGESTDLSVIRRRYQFLDEYREKEISELTKRLHDRKFLNKITDYEKEEMESKLISMKSRLQSVKNKDLERKIVKEYEDEINRNNSTRYHLKDSEKRKVIQKWKFDHMKAKQREKVMERKRKKRLGKEFKQFEFHQNNK</sequence>
<evidence type="ECO:0000313" key="11">
    <source>
        <dbReference type="EMBL" id="CCD24892.1"/>
    </source>
</evidence>
<feature type="region of interest" description="Disordered" evidence="10">
    <location>
        <begin position="1"/>
        <end position="183"/>
    </location>
</feature>
<comment type="subunit">
    <text evidence="9">Associates with 90S and pre-40S pre-ribosomal particles.</text>
</comment>
<dbReference type="RefSeq" id="XP_003670135.1">
    <property type="nucleotide sequence ID" value="XM_003670087.1"/>
</dbReference>
<protein>
    <recommendedName>
        <fullName evidence="9">rRNA biogenesis protein RRP36</fullName>
    </recommendedName>
</protein>
<dbReference type="Pfam" id="PF06102">
    <property type="entry name" value="RRP36"/>
    <property type="match status" value="1"/>
</dbReference>
<organism evidence="11 12">
    <name type="scientific">Naumovozyma dairenensis (strain ATCC 10597 / BCRC 20456 / CBS 421 / NBRC 0211 / NRRL Y-12639)</name>
    <name type="common">Saccharomyces dairenensis</name>
    <dbReference type="NCBI Taxonomy" id="1071378"/>
    <lineage>
        <taxon>Eukaryota</taxon>
        <taxon>Fungi</taxon>
        <taxon>Dikarya</taxon>
        <taxon>Ascomycota</taxon>
        <taxon>Saccharomycotina</taxon>
        <taxon>Saccharomycetes</taxon>
        <taxon>Saccharomycetales</taxon>
        <taxon>Saccharomycetaceae</taxon>
        <taxon>Naumovozyma</taxon>
    </lineage>
</organism>
<evidence type="ECO:0000256" key="3">
    <source>
        <dbReference type="ARBA" id="ARBA00022517"/>
    </source>
</evidence>
<dbReference type="GO" id="GO:0000462">
    <property type="term" value="P:maturation of SSU-rRNA from tricistronic rRNA transcript (SSU-rRNA, 5.8S rRNA, LSU-rRNA)"/>
    <property type="evidence" value="ECO:0007669"/>
    <property type="project" value="EnsemblFungi"/>
</dbReference>
<dbReference type="Proteomes" id="UP000000689">
    <property type="component" value="Chromosome 5"/>
</dbReference>
<dbReference type="InterPro" id="IPR009292">
    <property type="entry name" value="RRP36"/>
</dbReference>
<dbReference type="GO" id="GO:0032040">
    <property type="term" value="C:small-subunit processome"/>
    <property type="evidence" value="ECO:0007669"/>
    <property type="project" value="EnsemblFungi"/>
</dbReference>
<keyword evidence="12" id="KW-1185">Reference proteome</keyword>
<dbReference type="eggNOG" id="KOG3190">
    <property type="taxonomic scope" value="Eukaryota"/>
</dbReference>